<evidence type="ECO:0000313" key="2">
    <source>
        <dbReference type="EMBL" id="ODQ74283.1"/>
    </source>
</evidence>
<dbReference type="PANTHER" id="PTHR28002:SF1">
    <property type="entry name" value="MIOREX COMPLEX COMPONENT 11"/>
    <property type="match status" value="1"/>
</dbReference>
<evidence type="ECO:0000256" key="1">
    <source>
        <dbReference type="SAM" id="Phobius"/>
    </source>
</evidence>
<dbReference type="AlphaFoldDB" id="A0A1E3Q9C1"/>
<keyword evidence="1" id="KW-0472">Membrane</keyword>
<dbReference type="EMBL" id="KV454292">
    <property type="protein sequence ID" value="ODQ74283.1"/>
    <property type="molecule type" value="Genomic_DNA"/>
</dbReference>
<evidence type="ECO:0000313" key="3">
    <source>
        <dbReference type="Proteomes" id="UP000094385"/>
    </source>
</evidence>
<gene>
    <name evidence="2" type="ORF">LIPSTDRAFT_45671</name>
</gene>
<keyword evidence="1" id="KW-0812">Transmembrane</keyword>
<keyword evidence="3" id="KW-1185">Reference proteome</keyword>
<dbReference type="Proteomes" id="UP000094385">
    <property type="component" value="Unassembled WGS sequence"/>
</dbReference>
<organism evidence="2 3">
    <name type="scientific">Lipomyces starkeyi NRRL Y-11557</name>
    <dbReference type="NCBI Taxonomy" id="675824"/>
    <lineage>
        <taxon>Eukaryota</taxon>
        <taxon>Fungi</taxon>
        <taxon>Dikarya</taxon>
        <taxon>Ascomycota</taxon>
        <taxon>Saccharomycotina</taxon>
        <taxon>Lipomycetes</taxon>
        <taxon>Lipomycetales</taxon>
        <taxon>Lipomycetaceae</taxon>
        <taxon>Lipomyces</taxon>
    </lineage>
</organism>
<feature type="non-terminal residue" evidence="2">
    <location>
        <position position="1"/>
    </location>
</feature>
<feature type="transmembrane region" description="Helical" evidence="1">
    <location>
        <begin position="21"/>
        <end position="46"/>
    </location>
</feature>
<dbReference type="GO" id="GO:0005739">
    <property type="term" value="C:mitochondrion"/>
    <property type="evidence" value="ECO:0007669"/>
    <property type="project" value="TreeGrafter"/>
</dbReference>
<name>A0A1E3Q9C1_LIPST</name>
<dbReference type="InterPro" id="IPR018811">
    <property type="entry name" value="MRX11"/>
</dbReference>
<feature type="transmembrane region" description="Helical" evidence="1">
    <location>
        <begin position="84"/>
        <end position="109"/>
    </location>
</feature>
<proteinExistence type="predicted"/>
<sequence length="121" mass="13496">ILDKLPASMRPHAERLMNAPGSYVFTFLLIHEVTAVAPLFGLMWLFQVTDWMPPLPEGLMEAGKEFYSKAIPQDSLPSESATKLILQGATAFAIVKMILPLRVAFSLLITPWFARRSVIPL</sequence>
<accession>A0A1E3Q9C1</accession>
<reference evidence="2 3" key="1">
    <citation type="journal article" date="2016" name="Proc. Natl. Acad. Sci. U.S.A.">
        <title>Comparative genomics of biotechnologically important yeasts.</title>
        <authorList>
            <person name="Riley R."/>
            <person name="Haridas S."/>
            <person name="Wolfe K.H."/>
            <person name="Lopes M.R."/>
            <person name="Hittinger C.T."/>
            <person name="Goeker M."/>
            <person name="Salamov A.A."/>
            <person name="Wisecaver J.H."/>
            <person name="Long T.M."/>
            <person name="Calvey C.H."/>
            <person name="Aerts A.L."/>
            <person name="Barry K.W."/>
            <person name="Choi C."/>
            <person name="Clum A."/>
            <person name="Coughlan A.Y."/>
            <person name="Deshpande S."/>
            <person name="Douglass A.P."/>
            <person name="Hanson S.J."/>
            <person name="Klenk H.-P."/>
            <person name="LaButti K.M."/>
            <person name="Lapidus A."/>
            <person name="Lindquist E.A."/>
            <person name="Lipzen A.M."/>
            <person name="Meier-Kolthoff J.P."/>
            <person name="Ohm R.A."/>
            <person name="Otillar R.P."/>
            <person name="Pangilinan J.L."/>
            <person name="Peng Y."/>
            <person name="Rokas A."/>
            <person name="Rosa C.A."/>
            <person name="Scheuner C."/>
            <person name="Sibirny A.A."/>
            <person name="Slot J.C."/>
            <person name="Stielow J.B."/>
            <person name="Sun H."/>
            <person name="Kurtzman C.P."/>
            <person name="Blackwell M."/>
            <person name="Grigoriev I.V."/>
            <person name="Jeffries T.W."/>
        </authorList>
    </citation>
    <scope>NUCLEOTIDE SEQUENCE [LARGE SCALE GENOMIC DNA]</scope>
    <source>
        <strain evidence="2 3">NRRL Y-11557</strain>
    </source>
</reference>
<feature type="non-terminal residue" evidence="2">
    <location>
        <position position="121"/>
    </location>
</feature>
<dbReference type="Pfam" id="PF10306">
    <property type="entry name" value="FLILHELTA"/>
    <property type="match status" value="1"/>
</dbReference>
<dbReference type="PANTHER" id="PTHR28002">
    <property type="entry name" value="MIOREX COMPLEX COMPONENT 11"/>
    <property type="match status" value="1"/>
</dbReference>
<protein>
    <submittedName>
        <fullName evidence="2">Uncharacterized protein</fullName>
    </submittedName>
</protein>
<dbReference type="OrthoDB" id="5580261at2759"/>
<keyword evidence="1" id="KW-1133">Transmembrane helix</keyword>